<proteinExistence type="predicted"/>
<evidence type="ECO:0000313" key="1">
    <source>
        <dbReference type="EMBL" id="QCO55526.1"/>
    </source>
</evidence>
<protein>
    <submittedName>
        <fullName evidence="1">Uncharacterized protein</fullName>
    </submittedName>
</protein>
<dbReference type="EMBL" id="CP039964">
    <property type="protein sequence ID" value="QCO55526.1"/>
    <property type="molecule type" value="Genomic_DNA"/>
</dbReference>
<keyword evidence="2" id="KW-1185">Reference proteome</keyword>
<name>A0A4P8EF96_9RHOB</name>
<organism evidence="1 2">
    <name type="scientific">Pseudorhodobacter turbinis</name>
    <dbReference type="NCBI Taxonomy" id="2500533"/>
    <lineage>
        <taxon>Bacteria</taxon>
        <taxon>Pseudomonadati</taxon>
        <taxon>Pseudomonadota</taxon>
        <taxon>Alphaproteobacteria</taxon>
        <taxon>Rhodobacterales</taxon>
        <taxon>Paracoccaceae</taxon>
        <taxon>Pseudorhodobacter</taxon>
    </lineage>
</organism>
<accession>A0A4P8EF96</accession>
<dbReference type="AlphaFoldDB" id="A0A4P8EF96"/>
<dbReference type="RefSeq" id="WP_137193193.1">
    <property type="nucleotide sequence ID" value="NZ_CP039964.1"/>
</dbReference>
<gene>
    <name evidence="1" type="ORF">EOK75_07040</name>
</gene>
<dbReference type="KEGG" id="pseb:EOK75_07040"/>
<dbReference type="Proteomes" id="UP000298631">
    <property type="component" value="Chromosome"/>
</dbReference>
<evidence type="ECO:0000313" key="2">
    <source>
        <dbReference type="Proteomes" id="UP000298631"/>
    </source>
</evidence>
<sequence length="70" mass="7643">MPKFTVTLIETLTHRVVVEAATESAAMRAAEIFLTETDHNDDHLFVTSGYHAINTEAATVDAQPDVKDDA</sequence>
<reference evidence="1 2" key="1">
    <citation type="submission" date="2019-05" db="EMBL/GenBank/DDBJ databases">
        <title>Pseudorhodobacter turbinis sp. nov., isolated from the gut of the Korean turban shell.</title>
        <authorList>
            <person name="Jeong Y.-S."/>
            <person name="Kang W.-R."/>
            <person name="Bae J.-W."/>
        </authorList>
    </citation>
    <scope>NUCLEOTIDE SEQUENCE [LARGE SCALE GENOMIC DNA]</scope>
    <source>
        <strain evidence="1 2">S12M18</strain>
    </source>
</reference>